<protein>
    <submittedName>
        <fullName evidence="2">Uncharacterized protein</fullName>
    </submittedName>
</protein>
<reference evidence="2 3" key="1">
    <citation type="submission" date="2010-05" db="EMBL/GenBank/DDBJ databases">
        <title>The Genome Sequence of Thecamonas trahens ATCC 50062.</title>
        <authorList>
            <consortium name="The Broad Institute Genome Sequencing Platform"/>
            <person name="Russ C."/>
            <person name="Cuomo C."/>
            <person name="Shea T."/>
            <person name="Young S.K."/>
            <person name="Zeng Q."/>
            <person name="Koehrsen M."/>
            <person name="Haas B."/>
            <person name="Borodovsky M."/>
            <person name="Guigo R."/>
            <person name="Alvarado L."/>
            <person name="Berlin A."/>
            <person name="Bochicchio J."/>
            <person name="Borenstein D."/>
            <person name="Chapman S."/>
            <person name="Chen Z."/>
            <person name="Freedman E."/>
            <person name="Gellesch M."/>
            <person name="Goldberg J."/>
            <person name="Griggs A."/>
            <person name="Gujja S."/>
            <person name="Heilman E."/>
            <person name="Heiman D."/>
            <person name="Hepburn T."/>
            <person name="Howarth C."/>
            <person name="Jen D."/>
            <person name="Larson L."/>
            <person name="Mehta T."/>
            <person name="Park D."/>
            <person name="Pearson M."/>
            <person name="Roberts A."/>
            <person name="Saif S."/>
            <person name="Shenoy N."/>
            <person name="Sisk P."/>
            <person name="Stolte C."/>
            <person name="Sykes S."/>
            <person name="Thomson T."/>
            <person name="Walk T."/>
            <person name="White J."/>
            <person name="Yandava C."/>
            <person name="Burger G."/>
            <person name="Gray M.W."/>
            <person name="Holland P.W.H."/>
            <person name="King N."/>
            <person name="Lang F.B.F."/>
            <person name="Roger A.J."/>
            <person name="Ruiz-Trillo I."/>
            <person name="Lander E."/>
            <person name="Nusbaum C."/>
        </authorList>
    </citation>
    <scope>NUCLEOTIDE SEQUENCE [LARGE SCALE GENOMIC DNA]</scope>
    <source>
        <strain evidence="2 3">ATCC 50062</strain>
    </source>
</reference>
<dbReference type="RefSeq" id="XP_013752717.1">
    <property type="nucleotide sequence ID" value="XM_013897263.1"/>
</dbReference>
<dbReference type="EMBL" id="GL349510">
    <property type="protein sequence ID" value="KNC55945.1"/>
    <property type="molecule type" value="Genomic_DNA"/>
</dbReference>
<keyword evidence="3" id="KW-1185">Reference proteome</keyword>
<sequence>MLYEAMLIAVVALDWGDILDSPDRYRKLQGVLALEEGADDDSIASCMVAAFAFHFAALRQASALNAAPPPGEGDDAGREARSDRMRSILRLVAKSMQLVQHATIVAAGGDLRVPLLAGILVMWSVAFAGPAHAEIVDVAENCFTDALALPEDVPGSELRGEAHLFLGHIHTSRATELREADCPADADAAMDDAAAAIEAFLATAPDCHWYTALASLQLATTRLLKHETSDDAIANAPDDIRAGIADLTRYRAAMRLLRMWNPGQLSPDPATVQTIRVYAHISTRLPRAIPFSPCCMPTCDTLPAAVSLTVDNACRTCAAVYCSDACKAAEASAHAQLCAADRDRAGSVTSSRGWVKSAIALVAVAIVAMWLARFLAPFLFDFTALARALADSDNKPEL</sequence>
<dbReference type="AlphaFoldDB" id="A0A0L0DUN3"/>
<keyword evidence="1" id="KW-0812">Transmembrane</keyword>
<evidence type="ECO:0000313" key="2">
    <source>
        <dbReference type="EMBL" id="KNC55945.1"/>
    </source>
</evidence>
<feature type="transmembrane region" description="Helical" evidence="1">
    <location>
        <begin position="358"/>
        <end position="380"/>
    </location>
</feature>
<keyword evidence="1" id="KW-0472">Membrane</keyword>
<dbReference type="Proteomes" id="UP000054408">
    <property type="component" value="Unassembled WGS sequence"/>
</dbReference>
<evidence type="ECO:0000313" key="3">
    <source>
        <dbReference type="Proteomes" id="UP000054408"/>
    </source>
</evidence>
<organism evidence="2 3">
    <name type="scientific">Thecamonas trahens ATCC 50062</name>
    <dbReference type="NCBI Taxonomy" id="461836"/>
    <lineage>
        <taxon>Eukaryota</taxon>
        <taxon>Apusozoa</taxon>
        <taxon>Apusomonadida</taxon>
        <taxon>Apusomonadidae</taxon>
        <taxon>Thecamonas</taxon>
    </lineage>
</organism>
<dbReference type="GeneID" id="25569384"/>
<proteinExistence type="predicted"/>
<evidence type="ECO:0000256" key="1">
    <source>
        <dbReference type="SAM" id="Phobius"/>
    </source>
</evidence>
<accession>A0A0L0DUN3</accession>
<name>A0A0L0DUN3_THETB</name>
<keyword evidence="1" id="KW-1133">Transmembrane helix</keyword>
<gene>
    <name evidence="2" type="ORF">AMSG_11415</name>
</gene>